<dbReference type="FunFam" id="3.40.640.10:FF:000027">
    <property type="entry name" value="Serine--pyruvate aminotransferase, mitochondrial"/>
    <property type="match status" value="1"/>
</dbReference>
<organism evidence="12 13">
    <name type="scientific">Sulfurisoma sediminicola</name>
    <dbReference type="NCBI Taxonomy" id="1381557"/>
    <lineage>
        <taxon>Bacteria</taxon>
        <taxon>Pseudomonadati</taxon>
        <taxon>Pseudomonadota</taxon>
        <taxon>Betaproteobacteria</taxon>
        <taxon>Nitrosomonadales</taxon>
        <taxon>Sterolibacteriaceae</taxon>
        <taxon>Sulfurisoma</taxon>
    </lineage>
</organism>
<gene>
    <name evidence="12" type="ORF">DFR35_0664</name>
</gene>
<dbReference type="GO" id="GO:0004760">
    <property type="term" value="F:L-serine-pyruvate transaminase activity"/>
    <property type="evidence" value="ECO:0007669"/>
    <property type="project" value="TreeGrafter"/>
</dbReference>
<comment type="cofactor">
    <cofactor evidence="1 7 9">
        <name>pyridoxal 5'-phosphate</name>
        <dbReference type="ChEBI" id="CHEBI:597326"/>
    </cofactor>
</comment>
<evidence type="ECO:0000256" key="10">
    <source>
        <dbReference type="SAM" id="MobiDB-lite"/>
    </source>
</evidence>
<comment type="similarity">
    <text evidence="2 8">Belongs to the class-V pyridoxal-phosphate-dependent aminotransferase family.</text>
</comment>
<name>A0A497XL36_9PROT</name>
<evidence type="ECO:0000256" key="2">
    <source>
        <dbReference type="ARBA" id="ARBA00009236"/>
    </source>
</evidence>
<sequence>MTSPAKIRSFHPPQRILMGPGPSDMHPRVQNALGQPVIGHLDPAFVGMMEELKDLLRYAFQTKNSLTFPVSGPGSVGMETCFVNLVEPGDKVIVCRNGVFGGRMIENVERCGGTPVVVEDAWGEPVDPNKLEDALRAHPDAKVVAFVHAETSTGAQSDARALAGLARQRGALTIVDAVTSLGGSPLAVDAWGLDAVYSGSQKCLSCTPGLSPVTFSERAVERVKARKKKGQSWFMDLSLVLEYWNAHGGKRTYHHTAPINALYGLHEALVMLREEGIEDSWRRHRRHHLALKAGLEAMGLKLLVREDARLPQLNAVHVPAGIDELAVRQALLGDFNLEIGAGLGPLAGRIWRFGLMGHSCKTENVMLCLSALGTALVDVGHPVELGHGEAAAHDIYAAHHAEEARARVAKLKRA</sequence>
<dbReference type="InterPro" id="IPR015424">
    <property type="entry name" value="PyrdxlP-dep_Trfase"/>
</dbReference>
<dbReference type="GO" id="GO:0008453">
    <property type="term" value="F:alanine-glyoxylate transaminase activity"/>
    <property type="evidence" value="ECO:0007669"/>
    <property type="project" value="TreeGrafter"/>
</dbReference>
<dbReference type="PROSITE" id="PS00595">
    <property type="entry name" value="AA_TRANSFER_CLASS_5"/>
    <property type="match status" value="1"/>
</dbReference>
<dbReference type="Gene3D" id="3.90.1150.10">
    <property type="entry name" value="Aspartate Aminotransferase, domain 1"/>
    <property type="match status" value="1"/>
</dbReference>
<dbReference type="InterPro" id="IPR000192">
    <property type="entry name" value="Aminotrans_V_dom"/>
</dbReference>
<keyword evidence="13" id="KW-1185">Reference proteome</keyword>
<evidence type="ECO:0000256" key="8">
    <source>
        <dbReference type="RuleBase" id="RU004075"/>
    </source>
</evidence>
<dbReference type="EMBL" id="RCCI01000004">
    <property type="protein sequence ID" value="RLJ68110.1"/>
    <property type="molecule type" value="Genomic_DNA"/>
</dbReference>
<comment type="caution">
    <text evidence="12">The sequence shown here is derived from an EMBL/GenBank/DDBJ whole genome shotgun (WGS) entry which is preliminary data.</text>
</comment>
<evidence type="ECO:0000313" key="13">
    <source>
        <dbReference type="Proteomes" id="UP000268908"/>
    </source>
</evidence>
<dbReference type="Pfam" id="PF00266">
    <property type="entry name" value="Aminotran_5"/>
    <property type="match status" value="1"/>
</dbReference>
<dbReference type="CDD" id="cd06451">
    <property type="entry name" value="AGAT_like"/>
    <property type="match status" value="1"/>
</dbReference>
<feature type="modified residue" description="N6-(pyridoxal phosphate)lysine" evidence="7">
    <location>
        <position position="202"/>
    </location>
</feature>
<dbReference type="InterPro" id="IPR015422">
    <property type="entry name" value="PyrdxlP-dep_Trfase_small"/>
</dbReference>
<keyword evidence="4 12" id="KW-0808">Transferase</keyword>
<evidence type="ECO:0000256" key="5">
    <source>
        <dbReference type="ARBA" id="ARBA00022898"/>
    </source>
</evidence>
<proteinExistence type="inferred from homology"/>
<dbReference type="SUPFAM" id="SSF53383">
    <property type="entry name" value="PLP-dependent transferases"/>
    <property type="match status" value="1"/>
</dbReference>
<dbReference type="GO" id="GO:0019265">
    <property type="term" value="P:glycine biosynthetic process, by transamination of glyoxylate"/>
    <property type="evidence" value="ECO:0007669"/>
    <property type="project" value="TreeGrafter"/>
</dbReference>
<keyword evidence="3 12" id="KW-0032">Aminotransferase</keyword>
<dbReference type="PIRSF" id="PIRSF000524">
    <property type="entry name" value="SPT"/>
    <property type="match status" value="1"/>
</dbReference>
<dbReference type="InterPro" id="IPR020578">
    <property type="entry name" value="Aminotrans_V_PyrdxlP_BS"/>
</dbReference>
<evidence type="ECO:0000313" key="12">
    <source>
        <dbReference type="EMBL" id="RLJ68110.1"/>
    </source>
</evidence>
<dbReference type="Gene3D" id="3.40.640.10">
    <property type="entry name" value="Type I PLP-dependent aspartate aminotransferase-like (Major domain)"/>
    <property type="match status" value="1"/>
</dbReference>
<dbReference type="RefSeq" id="WP_121240036.1">
    <property type="nucleotide sequence ID" value="NZ_BHVV01000001.1"/>
</dbReference>
<dbReference type="PANTHER" id="PTHR21152">
    <property type="entry name" value="AMINOTRANSFERASE CLASS V"/>
    <property type="match status" value="1"/>
</dbReference>
<dbReference type="Proteomes" id="UP000268908">
    <property type="component" value="Unassembled WGS sequence"/>
</dbReference>
<evidence type="ECO:0000256" key="1">
    <source>
        <dbReference type="ARBA" id="ARBA00001933"/>
    </source>
</evidence>
<evidence type="ECO:0000256" key="6">
    <source>
        <dbReference type="PIRSR" id="PIRSR000524-1"/>
    </source>
</evidence>
<dbReference type="OrthoDB" id="9766472at2"/>
<protein>
    <submittedName>
        <fullName evidence="12">Alanine-glyoxylate aminotransferase</fullName>
    </submittedName>
</protein>
<evidence type="ECO:0000259" key="11">
    <source>
        <dbReference type="Pfam" id="PF00266"/>
    </source>
</evidence>
<evidence type="ECO:0000256" key="3">
    <source>
        <dbReference type="ARBA" id="ARBA00022576"/>
    </source>
</evidence>
<accession>A0A497XL36</accession>
<feature type="domain" description="Aminotransferase class V" evidence="11">
    <location>
        <begin position="41"/>
        <end position="331"/>
    </location>
</feature>
<reference evidence="12 13" key="1">
    <citation type="submission" date="2018-10" db="EMBL/GenBank/DDBJ databases">
        <title>Genomic Encyclopedia of Type Strains, Phase IV (KMG-IV): sequencing the most valuable type-strain genomes for metagenomic binning, comparative biology and taxonomic classification.</title>
        <authorList>
            <person name="Goeker M."/>
        </authorList>
    </citation>
    <scope>NUCLEOTIDE SEQUENCE [LARGE SCALE GENOMIC DNA]</scope>
    <source>
        <strain evidence="12 13">DSM 26916</strain>
    </source>
</reference>
<dbReference type="AlphaFoldDB" id="A0A497XL36"/>
<evidence type="ECO:0000256" key="4">
    <source>
        <dbReference type="ARBA" id="ARBA00022679"/>
    </source>
</evidence>
<feature type="binding site" evidence="6">
    <location>
        <position position="352"/>
    </location>
    <ligand>
        <name>substrate</name>
    </ligand>
</feature>
<dbReference type="InterPro" id="IPR024169">
    <property type="entry name" value="SP_NH2Trfase/AEP_transaminase"/>
</dbReference>
<evidence type="ECO:0000256" key="7">
    <source>
        <dbReference type="PIRSR" id="PIRSR000524-50"/>
    </source>
</evidence>
<keyword evidence="5 7" id="KW-0663">Pyridoxal phosphate</keyword>
<evidence type="ECO:0000256" key="9">
    <source>
        <dbReference type="RuleBase" id="RU004504"/>
    </source>
</evidence>
<dbReference type="InterPro" id="IPR015421">
    <property type="entry name" value="PyrdxlP-dep_Trfase_major"/>
</dbReference>
<dbReference type="PANTHER" id="PTHR21152:SF40">
    <property type="entry name" value="ALANINE--GLYOXYLATE AMINOTRANSFERASE"/>
    <property type="match status" value="1"/>
</dbReference>
<feature type="region of interest" description="Disordered" evidence="10">
    <location>
        <begin position="1"/>
        <end position="22"/>
    </location>
</feature>